<feature type="region of interest" description="Disordered" evidence="1">
    <location>
        <begin position="265"/>
        <end position="326"/>
    </location>
</feature>
<evidence type="ECO:0008006" key="4">
    <source>
        <dbReference type="Google" id="ProtNLM"/>
    </source>
</evidence>
<comment type="caution">
    <text evidence="2">The sequence shown here is derived from an EMBL/GenBank/DDBJ whole genome shotgun (WGS) entry which is preliminary data.</text>
</comment>
<dbReference type="Proteomes" id="UP001283341">
    <property type="component" value="Unassembled WGS sequence"/>
</dbReference>
<feature type="region of interest" description="Disordered" evidence="1">
    <location>
        <begin position="41"/>
        <end position="60"/>
    </location>
</feature>
<evidence type="ECO:0000313" key="2">
    <source>
        <dbReference type="EMBL" id="KAK3330325.1"/>
    </source>
</evidence>
<feature type="region of interest" description="Disordered" evidence="1">
    <location>
        <begin position="1"/>
        <end position="31"/>
    </location>
</feature>
<feature type="compositionally biased region" description="Low complexity" evidence="1">
    <location>
        <begin position="302"/>
        <end position="326"/>
    </location>
</feature>
<feature type="compositionally biased region" description="Low complexity" evidence="1">
    <location>
        <begin position="1"/>
        <end position="22"/>
    </location>
</feature>
<feature type="compositionally biased region" description="Low complexity" evidence="1">
    <location>
        <begin position="41"/>
        <end position="51"/>
    </location>
</feature>
<accession>A0AAE0ISR0</accession>
<reference evidence="2" key="2">
    <citation type="submission" date="2023-06" db="EMBL/GenBank/DDBJ databases">
        <authorList>
            <consortium name="Lawrence Berkeley National Laboratory"/>
            <person name="Haridas S."/>
            <person name="Hensen N."/>
            <person name="Bonometti L."/>
            <person name="Westerberg I."/>
            <person name="Brannstrom I.O."/>
            <person name="Guillou S."/>
            <person name="Cros-Aarteil S."/>
            <person name="Calhoun S."/>
            <person name="Kuo A."/>
            <person name="Mondo S."/>
            <person name="Pangilinan J."/>
            <person name="Riley R."/>
            <person name="Labutti K."/>
            <person name="Andreopoulos B."/>
            <person name="Lipzen A."/>
            <person name="Chen C."/>
            <person name="Yanf M."/>
            <person name="Daum C."/>
            <person name="Ng V."/>
            <person name="Clum A."/>
            <person name="Steindorff A."/>
            <person name="Ohm R."/>
            <person name="Martin F."/>
            <person name="Silar P."/>
            <person name="Natvig D."/>
            <person name="Lalanne C."/>
            <person name="Gautier V."/>
            <person name="Ament-Velasquez S.L."/>
            <person name="Kruys A."/>
            <person name="Hutchinson M.I."/>
            <person name="Powell A.J."/>
            <person name="Barry K."/>
            <person name="Miller A.N."/>
            <person name="Grigoriev I.V."/>
            <person name="Debuchy R."/>
            <person name="Gladieux P."/>
            <person name="Thoren M.H."/>
            <person name="Johannesson H."/>
        </authorList>
    </citation>
    <scope>NUCLEOTIDE SEQUENCE</scope>
    <source>
        <strain evidence="2">CBS 118394</strain>
    </source>
</reference>
<sequence>MASGRSGSSSSFTSSSMSIPPSYAQQTSPINATFTPTSAVSAVSSESSAPETPGPLDLGPPGYHAAIKLYEHTPNETTVYLGPWEIAGSNPPRVVWQCSYQGEVLEHFLPSDNSGDIFPYSLHAQHRRFGDPREMELYLTFREPHRVRYTTIDGVLHDEYVEVKYEFTTIEGSIQFQGDIRRRDLIDWFDVDVVWSDSHRRTDSYGNVRGLGTIQRMKLWRDRYSTFHYVTFFANHRRRWKEYVVHDFDGNLRHRDDRHRRLQLNARGAAPRRGSGSSESSSHSHNRERRFSASSIFRTARSTGSSNSANAGGSSSSSAAQTHTQSQSLIDVRYIGIQFTRNDRMQPGNDDYRRFVERWTQVHAEDEEFDVAFPTNHFELESPHINGATDYEAFGNLPPVPEPAEPDDNQ</sequence>
<feature type="region of interest" description="Disordered" evidence="1">
    <location>
        <begin position="389"/>
        <end position="410"/>
    </location>
</feature>
<organism evidence="2 3">
    <name type="scientific">Apodospora peruviana</name>
    <dbReference type="NCBI Taxonomy" id="516989"/>
    <lineage>
        <taxon>Eukaryota</taxon>
        <taxon>Fungi</taxon>
        <taxon>Dikarya</taxon>
        <taxon>Ascomycota</taxon>
        <taxon>Pezizomycotina</taxon>
        <taxon>Sordariomycetes</taxon>
        <taxon>Sordariomycetidae</taxon>
        <taxon>Sordariales</taxon>
        <taxon>Lasiosphaeriaceae</taxon>
        <taxon>Apodospora</taxon>
    </lineage>
</organism>
<gene>
    <name evidence="2" type="ORF">B0H66DRAFT_57212</name>
</gene>
<proteinExistence type="predicted"/>
<dbReference type="EMBL" id="JAUEDM010000001">
    <property type="protein sequence ID" value="KAK3330325.1"/>
    <property type="molecule type" value="Genomic_DNA"/>
</dbReference>
<dbReference type="AlphaFoldDB" id="A0AAE0ISR0"/>
<evidence type="ECO:0000313" key="3">
    <source>
        <dbReference type="Proteomes" id="UP001283341"/>
    </source>
</evidence>
<keyword evidence="3" id="KW-1185">Reference proteome</keyword>
<protein>
    <recommendedName>
        <fullName evidence="4">Acetate kinase</fullName>
    </recommendedName>
</protein>
<feature type="compositionally biased region" description="Low complexity" evidence="1">
    <location>
        <begin position="272"/>
        <end position="283"/>
    </location>
</feature>
<reference evidence="2" key="1">
    <citation type="journal article" date="2023" name="Mol. Phylogenet. Evol.">
        <title>Genome-scale phylogeny and comparative genomics of the fungal order Sordariales.</title>
        <authorList>
            <person name="Hensen N."/>
            <person name="Bonometti L."/>
            <person name="Westerberg I."/>
            <person name="Brannstrom I.O."/>
            <person name="Guillou S."/>
            <person name="Cros-Aarteil S."/>
            <person name="Calhoun S."/>
            <person name="Haridas S."/>
            <person name="Kuo A."/>
            <person name="Mondo S."/>
            <person name="Pangilinan J."/>
            <person name="Riley R."/>
            <person name="LaButti K."/>
            <person name="Andreopoulos B."/>
            <person name="Lipzen A."/>
            <person name="Chen C."/>
            <person name="Yan M."/>
            <person name="Daum C."/>
            <person name="Ng V."/>
            <person name="Clum A."/>
            <person name="Steindorff A."/>
            <person name="Ohm R.A."/>
            <person name="Martin F."/>
            <person name="Silar P."/>
            <person name="Natvig D.O."/>
            <person name="Lalanne C."/>
            <person name="Gautier V."/>
            <person name="Ament-Velasquez S.L."/>
            <person name="Kruys A."/>
            <person name="Hutchinson M.I."/>
            <person name="Powell A.J."/>
            <person name="Barry K."/>
            <person name="Miller A.N."/>
            <person name="Grigoriev I.V."/>
            <person name="Debuchy R."/>
            <person name="Gladieux P."/>
            <person name="Hiltunen Thoren M."/>
            <person name="Johannesson H."/>
        </authorList>
    </citation>
    <scope>NUCLEOTIDE SEQUENCE</scope>
    <source>
        <strain evidence="2">CBS 118394</strain>
    </source>
</reference>
<name>A0AAE0ISR0_9PEZI</name>
<evidence type="ECO:0000256" key="1">
    <source>
        <dbReference type="SAM" id="MobiDB-lite"/>
    </source>
</evidence>